<organism evidence="1 2">
    <name type="scientific">Exidia glandulosa HHB12029</name>
    <dbReference type="NCBI Taxonomy" id="1314781"/>
    <lineage>
        <taxon>Eukaryota</taxon>
        <taxon>Fungi</taxon>
        <taxon>Dikarya</taxon>
        <taxon>Basidiomycota</taxon>
        <taxon>Agaricomycotina</taxon>
        <taxon>Agaricomycetes</taxon>
        <taxon>Auriculariales</taxon>
        <taxon>Exidiaceae</taxon>
        <taxon>Exidia</taxon>
    </lineage>
</organism>
<evidence type="ECO:0008006" key="3">
    <source>
        <dbReference type="Google" id="ProtNLM"/>
    </source>
</evidence>
<evidence type="ECO:0000313" key="2">
    <source>
        <dbReference type="Proteomes" id="UP000077266"/>
    </source>
</evidence>
<accession>A0A165PIZ7</accession>
<dbReference type="InParanoid" id="A0A165PIZ7"/>
<dbReference type="AlphaFoldDB" id="A0A165PIZ7"/>
<dbReference type="EMBL" id="KV425889">
    <property type="protein sequence ID" value="KZW02245.1"/>
    <property type="molecule type" value="Genomic_DNA"/>
</dbReference>
<dbReference type="Proteomes" id="UP000077266">
    <property type="component" value="Unassembled WGS sequence"/>
</dbReference>
<reference evidence="1 2" key="1">
    <citation type="journal article" date="2016" name="Mol. Biol. Evol.">
        <title>Comparative Genomics of Early-Diverging Mushroom-Forming Fungi Provides Insights into the Origins of Lignocellulose Decay Capabilities.</title>
        <authorList>
            <person name="Nagy L.G."/>
            <person name="Riley R."/>
            <person name="Tritt A."/>
            <person name="Adam C."/>
            <person name="Daum C."/>
            <person name="Floudas D."/>
            <person name="Sun H."/>
            <person name="Yadav J.S."/>
            <person name="Pangilinan J."/>
            <person name="Larsson K.H."/>
            <person name="Matsuura K."/>
            <person name="Barry K."/>
            <person name="Labutti K."/>
            <person name="Kuo R."/>
            <person name="Ohm R.A."/>
            <person name="Bhattacharya S.S."/>
            <person name="Shirouzu T."/>
            <person name="Yoshinaga Y."/>
            <person name="Martin F.M."/>
            <person name="Grigoriev I.V."/>
            <person name="Hibbett D.S."/>
        </authorList>
    </citation>
    <scope>NUCLEOTIDE SEQUENCE [LARGE SCALE GENOMIC DNA]</scope>
    <source>
        <strain evidence="1 2">HHB12029</strain>
    </source>
</reference>
<keyword evidence="2" id="KW-1185">Reference proteome</keyword>
<protein>
    <recommendedName>
        <fullName evidence="3">F-box domain-containing protein</fullName>
    </recommendedName>
</protein>
<name>A0A165PIZ7_EXIGL</name>
<evidence type="ECO:0000313" key="1">
    <source>
        <dbReference type="EMBL" id="KZW02245.1"/>
    </source>
</evidence>
<proteinExistence type="predicted"/>
<gene>
    <name evidence="1" type="ORF">EXIGLDRAFT_483489</name>
</gene>
<sequence length="407" mass="46103">MSPFVHRRTIPALSARFNMTCSYKRRSARRREMPTADQQLLPPLPLEIYLLILVHLPRADMLSLLKAYRALWQLAEHDLYHRIVGPLDERKSTGLLCRLIRSPVGIADHLRVFDAYILQPQTFPLLYAALRVCGGLEVLSLPEQAVDECLTSYHPHLRALRTGGPAPLKFVARHTRLTALHLCDDELDFDPCVLGSGKDLEYLCVNHVVARKWLDMRSGGRALAPPAILNVFLRYTSRYDLDEYSNLFDALAASETCPRTFVVDETIMADFGKAALASYPAPYPRPNKVQHLHIHVDARRPDRNLAAQTAGSAYYRSCDVLHGFPNVETLEVFDDTGSSTWFQHICPTDLMKRAPVPKLHLIIWPDGSAVRLSADGEWESKDEESLPPSAIDVFEMEEFYNCFDVRP</sequence>